<dbReference type="GO" id="GO:0006260">
    <property type="term" value="P:DNA replication"/>
    <property type="evidence" value="ECO:0007669"/>
    <property type="project" value="UniProtKB-UniRule"/>
</dbReference>
<dbReference type="InterPro" id="IPR036277">
    <property type="entry name" value="SMC_hinge_sf"/>
</dbReference>
<dbReference type="HAMAP" id="MF_01894">
    <property type="entry name" value="Smc_prok"/>
    <property type="match status" value="1"/>
</dbReference>
<feature type="coiled-coil region" evidence="7">
    <location>
        <begin position="1009"/>
        <end position="1036"/>
    </location>
</feature>
<dbReference type="InterPro" id="IPR010935">
    <property type="entry name" value="SMC_hinge"/>
</dbReference>
<keyword evidence="3 7" id="KW-0547">Nucleotide-binding</keyword>
<dbReference type="InterPro" id="IPR027417">
    <property type="entry name" value="P-loop_NTPase"/>
</dbReference>
<comment type="function">
    <text evidence="7">Required for chromosome condensation and partitioning.</text>
</comment>
<dbReference type="FunFam" id="3.40.50.300:FF:000901">
    <property type="entry name" value="Chromosome partition protein Smc"/>
    <property type="match status" value="1"/>
</dbReference>
<dbReference type="InterPro" id="IPR011890">
    <property type="entry name" value="SMC_prok"/>
</dbReference>
<dbReference type="NCBIfam" id="TIGR02168">
    <property type="entry name" value="SMC_prok_B"/>
    <property type="match status" value="1"/>
</dbReference>
<dbReference type="Pfam" id="PF06470">
    <property type="entry name" value="SMC_hinge"/>
    <property type="match status" value="1"/>
</dbReference>
<evidence type="ECO:0000256" key="3">
    <source>
        <dbReference type="ARBA" id="ARBA00022741"/>
    </source>
</evidence>
<reference evidence="9 10" key="1">
    <citation type="submission" date="2019-04" db="EMBL/GenBank/DDBJ databases">
        <authorList>
            <person name="Embree M."/>
            <person name="Gaffney J.R."/>
        </authorList>
    </citation>
    <scope>NUCLEOTIDE SEQUENCE [LARGE SCALE GENOMIC DNA]</scope>
    <source>
        <strain evidence="9 10">JE7A12</strain>
    </source>
</reference>
<name>A0A4P8XXF1_9FIRM</name>
<comment type="subcellular location">
    <subcellularLocation>
        <location evidence="1 7">Cytoplasm</location>
    </subcellularLocation>
</comment>
<dbReference type="GO" id="GO:0005524">
    <property type="term" value="F:ATP binding"/>
    <property type="evidence" value="ECO:0007669"/>
    <property type="project" value="UniProtKB-UniRule"/>
</dbReference>
<protein>
    <recommendedName>
        <fullName evidence="7">Chromosome partition protein Smc</fullName>
    </recommendedName>
</protein>
<feature type="domain" description="SMC hinge" evidence="8">
    <location>
        <begin position="523"/>
        <end position="639"/>
    </location>
</feature>
<dbReference type="GO" id="GO:0003677">
    <property type="term" value="F:DNA binding"/>
    <property type="evidence" value="ECO:0007669"/>
    <property type="project" value="UniProtKB-UniRule"/>
</dbReference>
<dbReference type="SUPFAM" id="SSF75553">
    <property type="entry name" value="Smc hinge domain"/>
    <property type="match status" value="1"/>
</dbReference>
<dbReference type="Gene3D" id="3.40.50.300">
    <property type="entry name" value="P-loop containing nucleotide triphosphate hydrolases"/>
    <property type="match status" value="2"/>
</dbReference>
<dbReference type="CDD" id="cd03278">
    <property type="entry name" value="ABC_SMC_barmotin"/>
    <property type="match status" value="1"/>
</dbReference>
<comment type="similarity">
    <text evidence="7">Belongs to the SMC family.</text>
</comment>
<evidence type="ECO:0000313" key="9">
    <source>
        <dbReference type="EMBL" id="QCT07855.1"/>
    </source>
</evidence>
<dbReference type="KEGG" id="ruj:E5Z56_11030"/>
<evidence type="ECO:0000256" key="5">
    <source>
        <dbReference type="ARBA" id="ARBA00023054"/>
    </source>
</evidence>
<evidence type="ECO:0000256" key="1">
    <source>
        <dbReference type="ARBA" id="ARBA00004496"/>
    </source>
</evidence>
<dbReference type="GO" id="GO:0007059">
    <property type="term" value="P:chromosome segregation"/>
    <property type="evidence" value="ECO:0007669"/>
    <property type="project" value="UniProtKB-UniRule"/>
</dbReference>
<keyword evidence="4 7" id="KW-0067">ATP-binding</keyword>
<dbReference type="Gene3D" id="1.20.1060.20">
    <property type="match status" value="1"/>
</dbReference>
<evidence type="ECO:0000256" key="2">
    <source>
        <dbReference type="ARBA" id="ARBA00022490"/>
    </source>
</evidence>
<dbReference type="PIRSF" id="PIRSF005719">
    <property type="entry name" value="SMC"/>
    <property type="match status" value="1"/>
</dbReference>
<dbReference type="GO" id="GO:0005737">
    <property type="term" value="C:cytoplasm"/>
    <property type="evidence" value="ECO:0007669"/>
    <property type="project" value="UniProtKB-SubCell"/>
</dbReference>
<organism evidence="9 10">
    <name type="scientific">Ruminococcus bovis</name>
    <dbReference type="NCBI Taxonomy" id="2564099"/>
    <lineage>
        <taxon>Bacteria</taxon>
        <taxon>Bacillati</taxon>
        <taxon>Bacillota</taxon>
        <taxon>Clostridia</taxon>
        <taxon>Eubacteriales</taxon>
        <taxon>Oscillospiraceae</taxon>
        <taxon>Ruminococcus</taxon>
    </lineage>
</organism>
<dbReference type="AlphaFoldDB" id="A0A4P8XXF1"/>
<dbReference type="Gene3D" id="1.10.287.1490">
    <property type="match status" value="1"/>
</dbReference>
<dbReference type="Pfam" id="PF02463">
    <property type="entry name" value="SMC_N"/>
    <property type="match status" value="1"/>
</dbReference>
<feature type="coiled-coil region" evidence="7">
    <location>
        <begin position="167"/>
        <end position="201"/>
    </location>
</feature>
<dbReference type="SUPFAM" id="SSF52540">
    <property type="entry name" value="P-loop containing nucleoside triphosphate hydrolases"/>
    <property type="match status" value="2"/>
</dbReference>
<dbReference type="InterPro" id="IPR024704">
    <property type="entry name" value="SMC"/>
</dbReference>
<feature type="coiled-coil region" evidence="7">
    <location>
        <begin position="241"/>
        <end position="268"/>
    </location>
</feature>
<dbReference type="GO" id="GO:0030261">
    <property type="term" value="P:chromosome condensation"/>
    <property type="evidence" value="ECO:0007669"/>
    <property type="project" value="InterPro"/>
</dbReference>
<feature type="binding site" evidence="7">
    <location>
        <begin position="32"/>
        <end position="39"/>
    </location>
    <ligand>
        <name>ATP</name>
        <dbReference type="ChEBI" id="CHEBI:30616"/>
    </ligand>
</feature>
<evidence type="ECO:0000256" key="6">
    <source>
        <dbReference type="ARBA" id="ARBA00023125"/>
    </source>
</evidence>
<comment type="domain">
    <text evidence="7">Contains large globular domains required for ATP hydrolysis at each terminus and a third globular domain forming a flexible hinge near the middle of the molecule. These domains are separated by coiled-coil structures.</text>
</comment>
<keyword evidence="10" id="KW-1185">Reference proteome</keyword>
<feature type="coiled-coil region" evidence="7">
    <location>
        <begin position="680"/>
        <end position="945"/>
    </location>
</feature>
<proteinExistence type="inferred from homology"/>
<dbReference type="Proteomes" id="UP000301475">
    <property type="component" value="Chromosome"/>
</dbReference>
<dbReference type="GO" id="GO:0005694">
    <property type="term" value="C:chromosome"/>
    <property type="evidence" value="ECO:0007669"/>
    <property type="project" value="InterPro"/>
</dbReference>
<dbReference type="GO" id="GO:0007062">
    <property type="term" value="P:sister chromatid cohesion"/>
    <property type="evidence" value="ECO:0007669"/>
    <property type="project" value="InterPro"/>
</dbReference>
<dbReference type="PANTHER" id="PTHR43977">
    <property type="entry name" value="STRUCTURAL MAINTENANCE OF CHROMOSOMES PROTEIN 3"/>
    <property type="match status" value="1"/>
</dbReference>
<dbReference type="FunFam" id="3.40.50.300:FF:000984">
    <property type="entry name" value="Chromosome partition protein Smc"/>
    <property type="match status" value="1"/>
</dbReference>
<evidence type="ECO:0000313" key="10">
    <source>
        <dbReference type="Proteomes" id="UP000301475"/>
    </source>
</evidence>
<evidence type="ECO:0000256" key="7">
    <source>
        <dbReference type="HAMAP-Rule" id="MF_01894"/>
    </source>
</evidence>
<accession>A0A4P8XXF1</accession>
<dbReference type="Gene3D" id="3.30.70.1620">
    <property type="match status" value="1"/>
</dbReference>
<keyword evidence="5 7" id="KW-0175">Coiled coil</keyword>
<dbReference type="OrthoDB" id="9808768at2"/>
<keyword evidence="2 7" id="KW-0963">Cytoplasm</keyword>
<feature type="coiled-coil region" evidence="7">
    <location>
        <begin position="304"/>
        <end position="485"/>
    </location>
</feature>
<evidence type="ECO:0000259" key="8">
    <source>
        <dbReference type="SMART" id="SM00968"/>
    </source>
</evidence>
<evidence type="ECO:0000256" key="4">
    <source>
        <dbReference type="ARBA" id="ARBA00022840"/>
    </source>
</evidence>
<dbReference type="InterPro" id="IPR003395">
    <property type="entry name" value="RecF/RecN/SMC_N"/>
</dbReference>
<dbReference type="EMBL" id="CP039381">
    <property type="protein sequence ID" value="QCT07855.1"/>
    <property type="molecule type" value="Genomic_DNA"/>
</dbReference>
<comment type="subunit">
    <text evidence="7">Homodimer.</text>
</comment>
<gene>
    <name evidence="7 9" type="primary">smc</name>
    <name evidence="9" type="ORF">E5Z56_11030</name>
</gene>
<keyword evidence="6 7" id="KW-0238">DNA-binding</keyword>
<dbReference type="RefSeq" id="WP_138157835.1">
    <property type="nucleotide sequence ID" value="NZ_CP039381.1"/>
</dbReference>
<sequence>MLLKSLELHGFKTFPDRIKLSFDKGITSIVGPNGSGKSNISDAIRWVLGEQSAKTLRCSKMEDVVFNGTDKRKKTGYAEVTLSIDNKDRILPFDGDEVAVTRRYYRSGESEYMINKATVRLRDIHELFMDTGLGRDGYSMIGQGKIDSIVASKSEERREIFEEASGISRYRYRKTEAERKLKSTEENLVRLRDIVGELEDRVGPLKKQSEKAQKFLVLSEEKKGLEIALWLNTLDNSANIIKEQDDKIDIQRAQYENAEQELANISSETESIYLKNGEITSKIDTIRRNISQFESEVSNNNALISVANNDIEHNKETITRLETEIEQLDNSFTEIEFQIKEKKENVEKLKLSIEEKQKEYNEVSENLNTISVDASRSGDELQELNSRLAELSQKSANAKVVLLTSDSSINELNERIETLNSSLSEKESNLETTSKMLEDYKVQGKDSAEKVEMLSNSIKGLELKINNLKTRNENSKSEIDRLTLDSNEKLRRANILEDLEKNLEGFAHSVKTVMNLSRHGKIGGIHGPVSRLIKVPTDYAVAIETALGGAMQNIVTGNEEDAKRAIRTLKENKGGRATFLPIATIKPRYLNENGIDSCFGFVGVASDLCDCKDEYKGILQNLLGKIVIAEDLNSAVSIAKKYSYRFKVVTLDGQVVNAGGSLTGGSLNKRTGLLSRASEIEKYRKEAKVLADKANKLKEQYSNSQQEFAKYEADILGTRGNLSTEQQELIRLRTEYKACQNEYDSLVSSIDFTKNEIVECENKISNLQKDKETADKEFSAFEEEIANIEKTTSNLTGNRLALTEKREQLSEKLQNIRLEIVTFEKDKEALISEIRTSEYNSQHQTERKENLRNQIVSVNSNIDIINKKIESYTNISNNYQDKIAEFNNAIEKLNGDKEKFEKKSVELRQKEKDLNSTREVSGRELARLEERKINLQKQYDDIIAKLWDEYELTKRQAEEISIEIENVSTARKRLNEIKSSIRGLGSVNVSAIEEYKEVSERYEFLGAQVSDVEKSKNEIERLINDLTKQMKDAFIENFHEINKHFGETFKELFGGGTASLELANPDDILNSGIDIIAHPPGKIVVHLEALSGGEKALVAIALYFSIMKVRPAPFCVMDEIEAALDDVNVDRFAQYMRRMTDRTQFITITHRRGTMEESDVLYGVTMQDEGISKLLELRASEVAAKLGMKAN</sequence>
<dbReference type="GO" id="GO:0016887">
    <property type="term" value="F:ATP hydrolysis activity"/>
    <property type="evidence" value="ECO:0007669"/>
    <property type="project" value="InterPro"/>
</dbReference>
<dbReference type="SMART" id="SM00968">
    <property type="entry name" value="SMC_hinge"/>
    <property type="match status" value="1"/>
</dbReference>